<name>A0A653WM68_9FLAO</name>
<dbReference type="SUPFAM" id="SSF51556">
    <property type="entry name" value="Metallo-dependent hydrolases"/>
    <property type="match status" value="1"/>
</dbReference>
<evidence type="ECO:0000259" key="1">
    <source>
        <dbReference type="Pfam" id="PF01979"/>
    </source>
</evidence>
<dbReference type="InterPro" id="IPR011059">
    <property type="entry name" value="Metal-dep_hydrolase_composite"/>
</dbReference>
<dbReference type="RefSeq" id="WP_159303812.1">
    <property type="nucleotide sequence ID" value="NZ_LR733271.1"/>
</dbReference>
<dbReference type="SUPFAM" id="SSF51338">
    <property type="entry name" value="Composite domain of metallo-dependent hydrolases"/>
    <property type="match status" value="1"/>
</dbReference>
<evidence type="ECO:0000313" key="2">
    <source>
        <dbReference type="EMBL" id="VXC13639.1"/>
    </source>
</evidence>
<accession>A0A653WM68</accession>
<dbReference type="Gene3D" id="2.30.40.10">
    <property type="entry name" value="Urease, subunit C, domain 1"/>
    <property type="match status" value="1"/>
</dbReference>
<dbReference type="GO" id="GO:0016810">
    <property type="term" value="F:hydrolase activity, acting on carbon-nitrogen (but not peptide) bonds"/>
    <property type="evidence" value="ECO:0007669"/>
    <property type="project" value="InterPro"/>
</dbReference>
<dbReference type="EMBL" id="CABWLR010000006">
    <property type="protein sequence ID" value="VXC13639.1"/>
    <property type="molecule type" value="Genomic_DNA"/>
</dbReference>
<dbReference type="InterPro" id="IPR051781">
    <property type="entry name" value="Metallo-dep_Hydrolase"/>
</dbReference>
<dbReference type="Gene3D" id="1.20.58.520">
    <property type="entry name" value="Amidohydrolase"/>
    <property type="match status" value="1"/>
</dbReference>
<dbReference type="AlphaFoldDB" id="A0A653WM68"/>
<evidence type="ECO:0000313" key="3">
    <source>
        <dbReference type="Proteomes" id="UP000430202"/>
    </source>
</evidence>
<dbReference type="InterPro" id="IPR006680">
    <property type="entry name" value="Amidohydro-rel"/>
</dbReference>
<sequence>MNIKNLFKGAILVLLASCSPESSNWENYTDEGTFFVYRRQSQIGEETYNITSNKDSIIVTSIQGENERGRISGVESKLYLTAELEPLSYYSRRISKNDTTNIFKMEVNGDQVSVWEKHFDVVTSNKKDVFFGVNSNIPAGIEMMLYHYYFSQNDIESLPTLPRGEISLTHRGEDTVQINGENVALDRYVVEGINWGGRTIWLDKSKNLVAVVKANTQIRELIKKGYEEAKPFFIKGNVEEQMAQLKEYTESVKGPEYPVTALVGGNVVDVVSNNIKEDMTLLIEDGKIVAIGKNDAVEVPKGAKIIDVAGKTLIPGLWDMHAHSNQVQWAPAYLAGGVTTIRDNGNELEFATAFRDAIAKEGAVGPDILLAGMTDGPGPKGNGIIRARSVEEAKEVVALYHKNGYEQIKIYTSIEPEILKVLSEEAHKVGMTVTGHVPALVDDTRVAVESGMDMLSHYNRIMGALFPDKKISELVKDGRYFLAHNEITDAMVDDAIDFYKEHGTVLDVTLGLGVIRTLPKGNPVETIEPDSYRMAYELFESKRFRAGSKEKTAALSKEDVTKAAEVIGKFYKAGIPVVAGTDNHTPGFGLFLELESYVEYAHLSPLDAIKTATIIPARAMGYDDVTGTLEIGKQADIAILESNPLEDIKNIRSVSAVMTNGNYYESEPLWVAADFKPTRD</sequence>
<dbReference type="Proteomes" id="UP000430202">
    <property type="component" value="Unassembled WGS sequence"/>
</dbReference>
<reference evidence="2 3" key="1">
    <citation type="submission" date="2019-10" db="EMBL/GenBank/DDBJ databases">
        <authorList>
            <person name="Karimi E."/>
        </authorList>
    </citation>
    <scope>NUCLEOTIDE SEQUENCE [LARGE SCALE GENOMIC DNA]</scope>
    <source>
        <strain evidence="2">Maribacter sp. 151</strain>
    </source>
</reference>
<dbReference type="Gene3D" id="3.30.110.90">
    <property type="entry name" value="Amidohydrolase"/>
    <property type="match status" value="1"/>
</dbReference>
<dbReference type="PANTHER" id="PTHR43135">
    <property type="entry name" value="ALPHA-D-RIBOSE 1-METHYLPHOSPHONATE 5-TRIPHOSPHATE DIPHOSPHATASE"/>
    <property type="match status" value="1"/>
</dbReference>
<dbReference type="Pfam" id="PF01979">
    <property type="entry name" value="Amidohydro_1"/>
    <property type="match status" value="1"/>
</dbReference>
<dbReference type="InterPro" id="IPR032466">
    <property type="entry name" value="Metal_Hydrolase"/>
</dbReference>
<protein>
    <recommendedName>
        <fullName evidence="1">Amidohydrolase-related domain-containing protein</fullName>
    </recommendedName>
</protein>
<feature type="domain" description="Amidohydrolase-related" evidence="1">
    <location>
        <begin position="313"/>
        <end position="662"/>
    </location>
</feature>
<gene>
    <name evidence="2" type="ORF">MARI151_60140</name>
</gene>
<organism evidence="2 3">
    <name type="scientific">Maribacter litoralis</name>
    <dbReference type="NCBI Taxonomy" id="2059726"/>
    <lineage>
        <taxon>Bacteria</taxon>
        <taxon>Pseudomonadati</taxon>
        <taxon>Bacteroidota</taxon>
        <taxon>Flavobacteriia</taxon>
        <taxon>Flavobacteriales</taxon>
        <taxon>Flavobacteriaceae</taxon>
        <taxon>Maribacter</taxon>
    </lineage>
</organism>
<dbReference type="PANTHER" id="PTHR43135:SF3">
    <property type="entry name" value="ALPHA-D-RIBOSE 1-METHYLPHOSPHONATE 5-TRIPHOSPHATE DIPHOSPHATASE"/>
    <property type="match status" value="1"/>
</dbReference>
<dbReference type="Gene3D" id="3.40.50.10910">
    <property type="entry name" value="Amidohydrolase"/>
    <property type="match status" value="1"/>
</dbReference>
<keyword evidence="3" id="KW-1185">Reference proteome</keyword>
<proteinExistence type="predicted"/>